<accession>D8LPE9</accession>
<proteinExistence type="predicted"/>
<evidence type="ECO:0000313" key="1">
    <source>
        <dbReference type="EMBL" id="CBN80421.1"/>
    </source>
</evidence>
<keyword evidence="2" id="KW-1185">Reference proteome</keyword>
<sequence length="141" mass="14319">MLGTITADEIRTDEVQGATSETSITIGSALFPSTDSVARSTASFGGSASFVKKSAHQAVVSASATVDPSTTIVGVRFNGSVQLEFVETPSTPTEVFVVDEGGFCSSTNLITATLPTSAVPLVLASPYAYLSVPTIPGSVAL</sequence>
<dbReference type="AlphaFoldDB" id="D8LPE9"/>
<dbReference type="Proteomes" id="UP000002630">
    <property type="component" value="Linkage Group LG16"/>
</dbReference>
<gene>
    <name evidence="1" type="ORF">Esi_0052_0265</name>
</gene>
<name>D8LPE9_ECTSI</name>
<organism evidence="1 2">
    <name type="scientific">Ectocarpus siliculosus</name>
    <name type="common">Brown alga</name>
    <name type="synonym">Conferva siliculosa</name>
    <dbReference type="NCBI Taxonomy" id="2880"/>
    <lineage>
        <taxon>Eukaryota</taxon>
        <taxon>Sar</taxon>
        <taxon>Stramenopiles</taxon>
        <taxon>Ochrophyta</taxon>
        <taxon>PX clade</taxon>
        <taxon>Phaeophyceae</taxon>
        <taxon>Ectocarpales</taxon>
        <taxon>Ectocarpaceae</taxon>
        <taxon>Ectocarpus</taxon>
    </lineage>
</organism>
<dbReference type="EMBL" id="FN648730">
    <property type="protein sequence ID" value="CBN80421.1"/>
    <property type="molecule type" value="Genomic_DNA"/>
</dbReference>
<reference evidence="1 2" key="1">
    <citation type="journal article" date="2010" name="Nature">
        <title>The Ectocarpus genome and the independent evolution of multicellularity in brown algae.</title>
        <authorList>
            <person name="Cock J.M."/>
            <person name="Sterck L."/>
            <person name="Rouze P."/>
            <person name="Scornet D."/>
            <person name="Allen A.E."/>
            <person name="Amoutzias G."/>
            <person name="Anthouard V."/>
            <person name="Artiguenave F."/>
            <person name="Aury J.M."/>
            <person name="Badger J.H."/>
            <person name="Beszteri B."/>
            <person name="Billiau K."/>
            <person name="Bonnet E."/>
            <person name="Bothwell J.H."/>
            <person name="Bowler C."/>
            <person name="Boyen C."/>
            <person name="Brownlee C."/>
            <person name="Carrano C.J."/>
            <person name="Charrier B."/>
            <person name="Cho G.Y."/>
            <person name="Coelho S.M."/>
            <person name="Collen J."/>
            <person name="Corre E."/>
            <person name="Da Silva C."/>
            <person name="Delage L."/>
            <person name="Delaroque N."/>
            <person name="Dittami S.M."/>
            <person name="Doulbeau S."/>
            <person name="Elias M."/>
            <person name="Farnham G."/>
            <person name="Gachon C.M."/>
            <person name="Gschloessl B."/>
            <person name="Heesch S."/>
            <person name="Jabbari K."/>
            <person name="Jubin C."/>
            <person name="Kawai H."/>
            <person name="Kimura K."/>
            <person name="Kloareg B."/>
            <person name="Kupper F.C."/>
            <person name="Lang D."/>
            <person name="Le Bail A."/>
            <person name="Leblanc C."/>
            <person name="Lerouge P."/>
            <person name="Lohr M."/>
            <person name="Lopez P.J."/>
            <person name="Martens C."/>
            <person name="Maumus F."/>
            <person name="Michel G."/>
            <person name="Miranda-Saavedra D."/>
            <person name="Morales J."/>
            <person name="Moreau H."/>
            <person name="Motomura T."/>
            <person name="Nagasato C."/>
            <person name="Napoli C.A."/>
            <person name="Nelson D.R."/>
            <person name="Nyvall-Collen P."/>
            <person name="Peters A.F."/>
            <person name="Pommier C."/>
            <person name="Potin P."/>
            <person name="Poulain J."/>
            <person name="Quesneville H."/>
            <person name="Read B."/>
            <person name="Rensing S.A."/>
            <person name="Ritter A."/>
            <person name="Rousvoal S."/>
            <person name="Samanta M."/>
            <person name="Samson G."/>
            <person name="Schroeder D.C."/>
            <person name="Segurens B."/>
            <person name="Strittmatter M."/>
            <person name="Tonon T."/>
            <person name="Tregear J.W."/>
            <person name="Valentin K."/>
            <person name="von Dassow P."/>
            <person name="Yamagishi T."/>
            <person name="Van de Peer Y."/>
            <person name="Wincker P."/>
        </authorList>
    </citation>
    <scope>NUCLEOTIDE SEQUENCE [LARGE SCALE GENOMIC DNA]</scope>
    <source>
        <strain evidence="2">Ec32 / CCAP1310/4</strain>
    </source>
</reference>
<protein>
    <submittedName>
        <fullName evidence="1">EsV-1-123</fullName>
    </submittedName>
</protein>
<dbReference type="EMBL" id="FN649741">
    <property type="protein sequence ID" value="CBN80421.1"/>
    <property type="molecule type" value="Genomic_DNA"/>
</dbReference>
<dbReference type="InParanoid" id="D8LPE9"/>
<evidence type="ECO:0000313" key="2">
    <source>
        <dbReference type="Proteomes" id="UP000002630"/>
    </source>
</evidence>